<evidence type="ECO:0000256" key="1">
    <source>
        <dbReference type="SAM" id="MobiDB-lite"/>
    </source>
</evidence>
<feature type="domain" description="Plasmid replication protein C C-terminal" evidence="3">
    <location>
        <begin position="279"/>
        <end position="372"/>
    </location>
</feature>
<organism evidence="4 5">
    <name type="scientific">Puniceibacterium antarcticum</name>
    <dbReference type="NCBI Taxonomy" id="1206336"/>
    <lineage>
        <taxon>Bacteria</taxon>
        <taxon>Pseudomonadati</taxon>
        <taxon>Pseudomonadota</taxon>
        <taxon>Alphaproteobacteria</taxon>
        <taxon>Rhodobacterales</taxon>
        <taxon>Paracoccaceae</taxon>
        <taxon>Puniceibacterium</taxon>
    </lineage>
</organism>
<dbReference type="Gene3D" id="1.10.10.10">
    <property type="entry name" value="Winged helix-like DNA-binding domain superfamily/Winged helix DNA-binding domain"/>
    <property type="match status" value="1"/>
</dbReference>
<keyword evidence="5" id="KW-1185">Reference proteome</keyword>
<dbReference type="InterPro" id="IPR036390">
    <property type="entry name" value="WH_DNA-bd_sf"/>
</dbReference>
<dbReference type="GO" id="GO:0006355">
    <property type="term" value="P:regulation of DNA-templated transcription"/>
    <property type="evidence" value="ECO:0007669"/>
    <property type="project" value="UniProtKB-ARBA"/>
</dbReference>
<reference evidence="4 5" key="1">
    <citation type="submission" date="2013-09" db="EMBL/GenBank/DDBJ databases">
        <title>Genome sequencing of Phaeobacter antarcticus sp. nov. SM1211.</title>
        <authorList>
            <person name="Zhang X.-Y."/>
            <person name="Liu C."/>
            <person name="Chen X.-L."/>
            <person name="Xie B.-B."/>
            <person name="Qin Q.-L."/>
            <person name="Rong J.-C."/>
            <person name="Zhang Y.-Z."/>
        </authorList>
    </citation>
    <scope>NUCLEOTIDE SEQUENCE [LARGE SCALE GENOMIC DNA]</scope>
    <source>
        <strain evidence="4 5">SM1211</strain>
    </source>
</reference>
<evidence type="ECO:0000259" key="3">
    <source>
        <dbReference type="Pfam" id="PF11800"/>
    </source>
</evidence>
<dbReference type="CDD" id="cd00090">
    <property type="entry name" value="HTH_ARSR"/>
    <property type="match status" value="1"/>
</dbReference>
<dbReference type="InterPro" id="IPR005090">
    <property type="entry name" value="RepC_N"/>
</dbReference>
<name>A0A2G8RLQ6_9RHOB</name>
<dbReference type="Proteomes" id="UP000231259">
    <property type="component" value="Unassembled WGS sequence"/>
</dbReference>
<sequence>MVDTFLRPFSAIFSDGDSTGVPKKALVQTGMTFRKPALADQRTIRGAAPTDTTDLWAIFRALRDAQSQFGLRAGPVQTLQAMLSCLKPGQGETVFASNAELCRRTGGIDERTLRRHVGRLVELGFITRHDSPNHKRYRIRSSDGVCLSFGLSVAPLLDRAEEILVVARQEQEDQCDRVYLRKKILTRLARIDEIEGPADDTIALRKTLRSKLSLNDYRRLWANLEAQTEGLSTAVDAEETTVLSANDGQNVRQHSKSEKEDIDKDSVAQDVPKSDALSLNLLTAVCKEACSFSARPIQTWQDAEDHARTLAPMMGIDAQQFQTATQKAGPWKTASALFLMLQMGTRVRNFAAYFQSLTTGRRAAEFDPGTLLNRMAKTGQALA</sequence>
<dbReference type="NCBIfam" id="NF040974">
    <property type="entry name" value="RepABC_RepC"/>
    <property type="match status" value="1"/>
</dbReference>
<dbReference type="InterPro" id="IPR047611">
    <property type="entry name" value="RepABC_RepC"/>
</dbReference>
<dbReference type="EMBL" id="AWWI01000010">
    <property type="protein sequence ID" value="PIL22208.1"/>
    <property type="molecule type" value="Genomic_DNA"/>
</dbReference>
<gene>
    <name evidence="4" type="ORF">P775_00345</name>
</gene>
<dbReference type="Pfam" id="PF03428">
    <property type="entry name" value="RP-C"/>
    <property type="match status" value="1"/>
</dbReference>
<feature type="region of interest" description="Disordered" evidence="1">
    <location>
        <begin position="245"/>
        <end position="269"/>
    </location>
</feature>
<dbReference type="InterPro" id="IPR036388">
    <property type="entry name" value="WH-like_DNA-bd_sf"/>
</dbReference>
<evidence type="ECO:0000313" key="4">
    <source>
        <dbReference type="EMBL" id="PIL22208.1"/>
    </source>
</evidence>
<evidence type="ECO:0000259" key="2">
    <source>
        <dbReference type="Pfam" id="PF03428"/>
    </source>
</evidence>
<feature type="compositionally biased region" description="Basic and acidic residues" evidence="1">
    <location>
        <begin position="255"/>
        <end position="267"/>
    </location>
</feature>
<accession>A0A2G8RLQ6</accession>
<dbReference type="InterPro" id="IPR011991">
    <property type="entry name" value="ArsR-like_HTH"/>
</dbReference>
<dbReference type="Pfam" id="PF11800">
    <property type="entry name" value="RP-C_C"/>
    <property type="match status" value="1"/>
</dbReference>
<proteinExistence type="predicted"/>
<feature type="domain" description="Plasmid replication protein C N-terminal" evidence="2">
    <location>
        <begin position="39"/>
        <end position="187"/>
    </location>
</feature>
<dbReference type="InterPro" id="IPR021760">
    <property type="entry name" value="RepC_C"/>
</dbReference>
<comment type="caution">
    <text evidence="4">The sequence shown here is derived from an EMBL/GenBank/DDBJ whole genome shotgun (WGS) entry which is preliminary data.</text>
</comment>
<protein>
    <submittedName>
        <fullName evidence="4">Uncharacterized protein</fullName>
    </submittedName>
</protein>
<evidence type="ECO:0000313" key="5">
    <source>
        <dbReference type="Proteomes" id="UP000231259"/>
    </source>
</evidence>
<dbReference type="SUPFAM" id="SSF46785">
    <property type="entry name" value="Winged helix' DNA-binding domain"/>
    <property type="match status" value="1"/>
</dbReference>
<dbReference type="AlphaFoldDB" id="A0A2G8RLQ6"/>